<proteinExistence type="predicted"/>
<reference evidence="3" key="2">
    <citation type="submission" date="2025-09" db="UniProtKB">
        <authorList>
            <consortium name="Ensembl"/>
        </authorList>
    </citation>
    <scope>IDENTIFICATION</scope>
</reference>
<gene>
    <name evidence="3" type="primary">si:dkey-19b23.7</name>
</gene>
<dbReference type="InterPro" id="IPR057208">
    <property type="entry name" value="DUF7886"/>
</dbReference>
<dbReference type="Ensembl" id="ENSGMOT00000014996.2">
    <property type="protein sequence ID" value="ENSGMOP00000014620.2"/>
    <property type="gene ID" value="ENSGMOG00000013682.2"/>
</dbReference>
<name>A0A8C4ZGT6_GADMO</name>
<dbReference type="PANTHER" id="PTHR47915">
    <property type="entry name" value="SI:DKEY-19B23.7"/>
    <property type="match status" value="1"/>
</dbReference>
<feature type="domain" description="DUF7886" evidence="2">
    <location>
        <begin position="126"/>
        <end position="270"/>
    </location>
</feature>
<dbReference type="GeneTree" id="ENSGT00650000094881"/>
<dbReference type="Pfam" id="PF25377">
    <property type="entry name" value="DUF7886"/>
    <property type="match status" value="1"/>
</dbReference>
<dbReference type="PANTHER" id="PTHR47915:SF1">
    <property type="entry name" value="SI:DKEY-19B23.7"/>
    <property type="match status" value="1"/>
</dbReference>
<protein>
    <recommendedName>
        <fullName evidence="2">DUF7886 domain-containing protein</fullName>
    </recommendedName>
</protein>
<feature type="region of interest" description="Disordered" evidence="1">
    <location>
        <begin position="54"/>
        <end position="124"/>
    </location>
</feature>
<keyword evidence="4" id="KW-1185">Reference proteome</keyword>
<evidence type="ECO:0000313" key="3">
    <source>
        <dbReference type="Ensembl" id="ENSGMOP00000014620.2"/>
    </source>
</evidence>
<dbReference type="OrthoDB" id="239865at2759"/>
<organism evidence="3 4">
    <name type="scientific">Gadus morhua</name>
    <name type="common">Atlantic cod</name>
    <dbReference type="NCBI Taxonomy" id="8049"/>
    <lineage>
        <taxon>Eukaryota</taxon>
        <taxon>Metazoa</taxon>
        <taxon>Chordata</taxon>
        <taxon>Craniata</taxon>
        <taxon>Vertebrata</taxon>
        <taxon>Euteleostomi</taxon>
        <taxon>Actinopterygii</taxon>
        <taxon>Neopterygii</taxon>
        <taxon>Teleostei</taxon>
        <taxon>Neoteleostei</taxon>
        <taxon>Acanthomorphata</taxon>
        <taxon>Zeiogadaria</taxon>
        <taxon>Gadariae</taxon>
        <taxon>Gadiformes</taxon>
        <taxon>Gadoidei</taxon>
        <taxon>Gadidae</taxon>
        <taxon>Gadus</taxon>
    </lineage>
</organism>
<evidence type="ECO:0000259" key="2">
    <source>
        <dbReference type="Pfam" id="PF25377"/>
    </source>
</evidence>
<evidence type="ECO:0000256" key="1">
    <source>
        <dbReference type="SAM" id="MobiDB-lite"/>
    </source>
</evidence>
<dbReference type="Proteomes" id="UP000694546">
    <property type="component" value="Chromosome 17"/>
</dbReference>
<accession>A0A8C4ZGT6</accession>
<feature type="compositionally biased region" description="Low complexity" evidence="1">
    <location>
        <begin position="60"/>
        <end position="84"/>
    </location>
</feature>
<evidence type="ECO:0000313" key="4">
    <source>
        <dbReference type="Proteomes" id="UP000694546"/>
    </source>
</evidence>
<dbReference type="AlphaFoldDB" id="A0A8C4ZGT6"/>
<feature type="region of interest" description="Disordered" evidence="1">
    <location>
        <begin position="278"/>
        <end position="303"/>
    </location>
</feature>
<dbReference type="OMA" id="QGIRVWD"/>
<feature type="compositionally biased region" description="Basic and acidic residues" evidence="1">
    <location>
        <begin position="107"/>
        <end position="124"/>
    </location>
</feature>
<sequence>MSSKREREQKRKLQHFLTDLALLGSLQGFRYFQPWLRGKEELLLTVVNEDPGRRSPGFVVSRASSGSSAASSTDGSPSSSSVSVEEGDGGDTRPGTPGEICASRSAEAQRDGRGGPTCEDHLLPASPSEREMAVPEVNCTLFLLAGYAKYGRPYAWIRSNHERLVNIGGVDSMVRDTPMKLRSITDWQTQEVRIWDVVNELVGLCTNPSPSNPFALDVRYVQNLPLPERFLVSGALLNFLETYVVHGNKDELHYDRVVEEVKPLRRLHVQSLLEWQKSRTGTGPLSPPTMHQSYSVQPSPLQL</sequence>
<reference evidence="3" key="1">
    <citation type="submission" date="2025-08" db="UniProtKB">
        <authorList>
            <consortium name="Ensembl"/>
        </authorList>
    </citation>
    <scope>IDENTIFICATION</scope>
</reference>